<dbReference type="InterPro" id="IPR058912">
    <property type="entry name" value="HTH_animal"/>
</dbReference>
<dbReference type="PROSITE" id="PS50878">
    <property type="entry name" value="RT_POL"/>
    <property type="match status" value="1"/>
</dbReference>
<dbReference type="PANTHER" id="PTHR21301:SF10">
    <property type="entry name" value="REVERSE TRANSCRIPTASE DOMAIN-CONTAINING PROTEIN"/>
    <property type="match status" value="1"/>
</dbReference>
<sequence>MPRFRDERTWKLLRDVPPNMFVLAREALSLRQQVVAVRQSLIFLQRCKTTNIMPSFIKNKKIGTICNLPDNDPRISAINKSILRIVIKEKQRKLYSTLLKCEAKELACKRLLPDRIWRRIEGGSRLICDTIRSKVKSALSAKYDRLLGIVHENRSDGGTNLPDTHRSQDARNENSTATARVTVIGDIHLSSNARAFLSLGPSFSPSQSINALTCRKIVGGLQKLRDMLRNKARRQNAPQSSASENKRLLPIVPFPRSFYKEAQPFPAADIKFRVLSSGILEVLNKFKRVHHSNLSPEHWQGFKEVRSLIANNSIRLSVSDKGGEFVVLPQTLDRDIAELHLSDTTIYQRATEKDFLAQCRKLNDTWISVGKAAGLDERFVSRLKLDKPNCPVFYSLVKTHKISCQEMHSMSPEVYKIRPIISCVGGPTDRISWFLNKIVSQLLAKIPSHLSNTEHFVQHLNNARFDQNCVVESFDVTSLYTNVQNDEALQALSELLDKHARDINTFGLSKARILILIRECLKCNIFKWSGKYFSQTRGLAMGQRLAPVLAICFMSRIEEPVLARLPIMYCRYIDDCCVVTSTQSEMDECFRILNEQSQYIRLTRETPRDGWLSFLNTQINLSSGIMRVKWYRKESSKNILIHAESAHPTAVKRAVVRNMFKTAAKLCTGEEELYESRRLALKIAGSNGYSTSQYQRRPSHVDTGSRTPRNNKLPLCLPFFSDKISAAFQQCINRAQLQNDVYLVNIPNDNIKKQLVRNRLYDKHCTTEQCVVCPHGNIGDCSKVGVVYQLECLTCHDLYIGETGRTLSVRIREHMATKRRGNLTSPLGRHKMEAHTGNDFDIKCTILAYEDDISARKALEAAWIFARSPAMNNRNECLSLTSDLLPFLSLCGLSAVD</sequence>
<gene>
    <name evidence="4" type="primary">Acey_s0602.g520</name>
    <name evidence="4" type="ORF">Y032_0602g520</name>
</gene>
<accession>A0A016WN32</accession>
<feature type="region of interest" description="Disordered" evidence="1">
    <location>
        <begin position="155"/>
        <end position="175"/>
    </location>
</feature>
<dbReference type="InterPro" id="IPR000305">
    <property type="entry name" value="GIY-YIG_endonuc"/>
</dbReference>
<dbReference type="Pfam" id="PF26215">
    <property type="entry name" value="HTH_animal"/>
    <property type="match status" value="1"/>
</dbReference>
<dbReference type="PROSITE" id="PS50164">
    <property type="entry name" value="GIY_YIG"/>
    <property type="match status" value="1"/>
</dbReference>
<evidence type="ECO:0000313" key="4">
    <source>
        <dbReference type="EMBL" id="EYC40672.1"/>
    </source>
</evidence>
<dbReference type="OrthoDB" id="10060112at2759"/>
<dbReference type="Proteomes" id="UP000024635">
    <property type="component" value="Unassembled WGS sequence"/>
</dbReference>
<evidence type="ECO:0008006" key="6">
    <source>
        <dbReference type="Google" id="ProtNLM"/>
    </source>
</evidence>
<organism evidence="4 5">
    <name type="scientific">Ancylostoma ceylanicum</name>
    <dbReference type="NCBI Taxonomy" id="53326"/>
    <lineage>
        <taxon>Eukaryota</taxon>
        <taxon>Metazoa</taxon>
        <taxon>Ecdysozoa</taxon>
        <taxon>Nematoda</taxon>
        <taxon>Chromadorea</taxon>
        <taxon>Rhabditida</taxon>
        <taxon>Rhabditina</taxon>
        <taxon>Rhabditomorpha</taxon>
        <taxon>Strongyloidea</taxon>
        <taxon>Ancylostomatidae</taxon>
        <taxon>Ancylostomatinae</taxon>
        <taxon>Ancylostoma</taxon>
    </lineage>
</organism>
<evidence type="ECO:0000259" key="2">
    <source>
        <dbReference type="PROSITE" id="PS50164"/>
    </source>
</evidence>
<protein>
    <recommendedName>
        <fullName evidence="6">Reverse transcriptase domain-containing protein</fullName>
    </recommendedName>
</protein>
<dbReference type="InterPro" id="IPR000477">
    <property type="entry name" value="RT_dom"/>
</dbReference>
<reference evidence="5" key="1">
    <citation type="journal article" date="2015" name="Nat. Genet.">
        <title>The genome and transcriptome of the zoonotic hookworm Ancylostoma ceylanicum identify infection-specific gene families.</title>
        <authorList>
            <person name="Schwarz E.M."/>
            <person name="Hu Y."/>
            <person name="Antoshechkin I."/>
            <person name="Miller M.M."/>
            <person name="Sternberg P.W."/>
            <person name="Aroian R.V."/>
        </authorList>
    </citation>
    <scope>NUCLEOTIDE SEQUENCE</scope>
    <source>
        <strain evidence="5">HY135</strain>
    </source>
</reference>
<feature type="compositionally biased region" description="Basic and acidic residues" evidence="1">
    <location>
        <begin position="163"/>
        <end position="172"/>
    </location>
</feature>
<dbReference type="STRING" id="53326.A0A016WN32"/>
<dbReference type="EMBL" id="JARK01000202">
    <property type="protein sequence ID" value="EYC40672.1"/>
    <property type="molecule type" value="Genomic_DNA"/>
</dbReference>
<evidence type="ECO:0000256" key="1">
    <source>
        <dbReference type="SAM" id="MobiDB-lite"/>
    </source>
</evidence>
<comment type="caution">
    <text evidence="4">The sequence shown here is derived from an EMBL/GenBank/DDBJ whole genome shotgun (WGS) entry which is preliminary data.</text>
</comment>
<dbReference type="InterPro" id="IPR043502">
    <property type="entry name" value="DNA/RNA_pol_sf"/>
</dbReference>
<evidence type="ECO:0000313" key="5">
    <source>
        <dbReference type="Proteomes" id="UP000024635"/>
    </source>
</evidence>
<evidence type="ECO:0000259" key="3">
    <source>
        <dbReference type="PROSITE" id="PS50878"/>
    </source>
</evidence>
<name>A0A016WN32_9BILA</name>
<feature type="domain" description="GIY-YIG" evidence="2">
    <location>
        <begin position="783"/>
        <end position="873"/>
    </location>
</feature>
<dbReference type="Pfam" id="PF00078">
    <property type="entry name" value="RVT_1"/>
    <property type="match status" value="1"/>
</dbReference>
<feature type="domain" description="Reverse transcriptase" evidence="3">
    <location>
        <begin position="363"/>
        <end position="626"/>
    </location>
</feature>
<keyword evidence="5" id="KW-1185">Reference proteome</keyword>
<dbReference type="AlphaFoldDB" id="A0A016WN32"/>
<dbReference type="PANTHER" id="PTHR21301">
    <property type="entry name" value="REVERSE TRANSCRIPTASE"/>
    <property type="match status" value="1"/>
</dbReference>
<proteinExistence type="predicted"/>
<dbReference type="SUPFAM" id="SSF56672">
    <property type="entry name" value="DNA/RNA polymerases"/>
    <property type="match status" value="1"/>
</dbReference>